<gene>
    <name evidence="7" type="ORF">CBR_g39502</name>
</gene>
<evidence type="ECO:0000256" key="2">
    <source>
        <dbReference type="ARBA" id="ARBA00022448"/>
    </source>
</evidence>
<evidence type="ECO:0000259" key="6">
    <source>
        <dbReference type="Pfam" id="PF13874"/>
    </source>
</evidence>
<dbReference type="GO" id="GO:0006607">
    <property type="term" value="P:NLS-bearing protein import into nucleus"/>
    <property type="evidence" value="ECO:0007669"/>
    <property type="project" value="TreeGrafter"/>
</dbReference>
<evidence type="ECO:0000313" key="7">
    <source>
        <dbReference type="EMBL" id="GBG85038.1"/>
    </source>
</evidence>
<keyword evidence="8" id="KW-1185">Reference proteome</keyword>
<evidence type="ECO:0000256" key="3">
    <source>
        <dbReference type="ARBA" id="ARBA00023242"/>
    </source>
</evidence>
<organism evidence="7 8">
    <name type="scientific">Chara braunii</name>
    <name type="common">Braun's stonewort</name>
    <dbReference type="NCBI Taxonomy" id="69332"/>
    <lineage>
        <taxon>Eukaryota</taxon>
        <taxon>Viridiplantae</taxon>
        <taxon>Streptophyta</taxon>
        <taxon>Charophyceae</taxon>
        <taxon>Charales</taxon>
        <taxon>Characeae</taxon>
        <taxon>Chara</taxon>
    </lineage>
</organism>
<dbReference type="OrthoDB" id="6162375at2759"/>
<dbReference type="AlphaFoldDB" id="A0A388LRS1"/>
<reference evidence="7 8" key="1">
    <citation type="journal article" date="2018" name="Cell">
        <title>The Chara Genome: Secondary Complexity and Implications for Plant Terrestrialization.</title>
        <authorList>
            <person name="Nishiyama T."/>
            <person name="Sakayama H."/>
            <person name="Vries J.D."/>
            <person name="Buschmann H."/>
            <person name="Saint-Marcoux D."/>
            <person name="Ullrich K.K."/>
            <person name="Haas F.B."/>
            <person name="Vanderstraeten L."/>
            <person name="Becker D."/>
            <person name="Lang D."/>
            <person name="Vosolsobe S."/>
            <person name="Rombauts S."/>
            <person name="Wilhelmsson P.K.I."/>
            <person name="Janitza P."/>
            <person name="Kern R."/>
            <person name="Heyl A."/>
            <person name="Rumpler F."/>
            <person name="Villalobos L.I.A.C."/>
            <person name="Clay J.M."/>
            <person name="Skokan R."/>
            <person name="Toyoda A."/>
            <person name="Suzuki Y."/>
            <person name="Kagoshima H."/>
            <person name="Schijlen E."/>
            <person name="Tajeshwar N."/>
            <person name="Catarino B."/>
            <person name="Hetherington A.J."/>
            <person name="Saltykova A."/>
            <person name="Bonnot C."/>
            <person name="Breuninger H."/>
            <person name="Symeonidi A."/>
            <person name="Radhakrishnan G.V."/>
            <person name="Van Nieuwerburgh F."/>
            <person name="Deforce D."/>
            <person name="Chang C."/>
            <person name="Karol K.G."/>
            <person name="Hedrich R."/>
            <person name="Ulvskov P."/>
            <person name="Glockner G."/>
            <person name="Delwiche C.F."/>
            <person name="Petrasek J."/>
            <person name="Van de Peer Y."/>
            <person name="Friml J."/>
            <person name="Beilby M."/>
            <person name="Dolan L."/>
            <person name="Kohara Y."/>
            <person name="Sugano S."/>
            <person name="Fujiyama A."/>
            <person name="Delaux P.-M."/>
            <person name="Quint M."/>
            <person name="TheiBen G."/>
            <person name="Hagemann M."/>
            <person name="Harholt J."/>
            <person name="Dunand C."/>
            <person name="Zachgo S."/>
            <person name="Langdale J."/>
            <person name="Maumus F."/>
            <person name="Straeten D.V.D."/>
            <person name="Gould S.B."/>
            <person name="Rensing S.A."/>
        </authorList>
    </citation>
    <scope>NUCLEOTIDE SEQUENCE [LARGE SCALE GENOMIC DNA]</scope>
    <source>
        <strain evidence="7 8">S276</strain>
    </source>
</reference>
<keyword evidence="2" id="KW-0813">Transport</keyword>
<dbReference type="GO" id="GO:0017056">
    <property type="term" value="F:structural constituent of nuclear pore"/>
    <property type="evidence" value="ECO:0007669"/>
    <property type="project" value="TreeGrafter"/>
</dbReference>
<comment type="subcellular location">
    <subcellularLocation>
        <location evidence="1">Nucleus</location>
    </subcellularLocation>
</comment>
<dbReference type="Gramene" id="GBG85038">
    <property type="protein sequence ID" value="GBG85038"/>
    <property type="gene ID" value="CBR_g39502"/>
</dbReference>
<evidence type="ECO:0000256" key="5">
    <source>
        <dbReference type="SAM" id="MobiDB-lite"/>
    </source>
</evidence>
<proteinExistence type="predicted"/>
<dbReference type="Proteomes" id="UP000265515">
    <property type="component" value="Unassembled WGS sequence"/>
</dbReference>
<comment type="caution">
    <text evidence="7">The sequence shown here is derived from an EMBL/GenBank/DDBJ whole genome shotgun (WGS) entry which is preliminary data.</text>
</comment>
<name>A0A388LRS1_CHABU</name>
<dbReference type="GO" id="GO:0006999">
    <property type="term" value="P:nuclear pore organization"/>
    <property type="evidence" value="ECO:0007669"/>
    <property type="project" value="TreeGrafter"/>
</dbReference>
<feature type="domain" description="Nucleoporin Nup54 alpha-helical" evidence="6">
    <location>
        <begin position="261"/>
        <end position="405"/>
    </location>
</feature>
<dbReference type="Pfam" id="PF13874">
    <property type="entry name" value="Nup54"/>
    <property type="match status" value="1"/>
</dbReference>
<feature type="compositionally biased region" description="Low complexity" evidence="5">
    <location>
        <begin position="156"/>
        <end position="170"/>
    </location>
</feature>
<dbReference type="STRING" id="69332.A0A388LRS1"/>
<keyword evidence="3" id="KW-0539">Nucleus</keyword>
<evidence type="ECO:0000313" key="8">
    <source>
        <dbReference type="Proteomes" id="UP000265515"/>
    </source>
</evidence>
<dbReference type="PANTHER" id="PTHR13000:SF0">
    <property type="entry name" value="NUCLEOPORIN P54"/>
    <property type="match status" value="1"/>
</dbReference>
<evidence type="ECO:0000256" key="1">
    <source>
        <dbReference type="ARBA" id="ARBA00004123"/>
    </source>
</evidence>
<evidence type="ECO:0000256" key="4">
    <source>
        <dbReference type="SAM" id="Coils"/>
    </source>
</evidence>
<dbReference type="InterPro" id="IPR025712">
    <property type="entry name" value="Nup54_alpha-helical_dom"/>
</dbReference>
<dbReference type="InterPro" id="IPR011049">
    <property type="entry name" value="Serralysin-like_metalloprot_C"/>
</dbReference>
<accession>A0A388LRS1</accession>
<dbReference type="GO" id="GO:0044613">
    <property type="term" value="C:nuclear pore central transport channel"/>
    <property type="evidence" value="ECO:0007669"/>
    <property type="project" value="TreeGrafter"/>
</dbReference>
<dbReference type="InterPro" id="IPR024864">
    <property type="entry name" value="Nup54/Nup57/Nup44"/>
</dbReference>
<keyword evidence="4" id="KW-0175">Coiled coil</keyword>
<protein>
    <recommendedName>
        <fullName evidence="6">Nucleoporin Nup54 alpha-helical domain-containing protein</fullName>
    </recommendedName>
</protein>
<dbReference type="GO" id="GO:0036228">
    <property type="term" value="P:protein localization to nuclear inner membrane"/>
    <property type="evidence" value="ECO:0007669"/>
    <property type="project" value="TreeGrafter"/>
</dbReference>
<feature type="region of interest" description="Disordered" evidence="5">
    <location>
        <begin position="150"/>
        <end position="170"/>
    </location>
</feature>
<dbReference type="OMA" id="NVMKRDT"/>
<sequence length="511" mass="54151">MFGLGSSSSSGGGLFGSTMPAFGSSTPAFGGGLSTPAFGASASAFGAPSAFGAASTPAFGSSTPSFGASTPAFGQSTPAFGSSTPAFGASPSLAFGASSTPAFGSSTPAFGATPGFGASATPLGGGLFGQGAAQPSSPLFGSSAGLLGTPSQSLFGQPQSQPSLLGQPQPAALASSWQHGLFTNPQQIPIQGSMFAPFGAQQQQQQQQLMTQMAPVAPLGVPLPDREIQGVVDAYNDNPLNPRYRFRHLFLSVTDPIYRQKPGALTDTMWAEAMNKLEGMNPADRDRLWPELAQGFKDLSRRLKLQDEAIEEDTNRLRITENNVKQLQRHFEVDTMPWIQRLRQKEQELQRRLLHVMRIVEAFEVRGVRVPLSKGEVHLAERLRSLRRQMQAPSAEMPRRADVLVSLSRLRSGMGTSASAMLPAAANVDETSLAEMQQLLRKQTDAIERITAVLKRDMRDVEIMLGDTDVRWEAPGGPALNGHGYGGRANGHSYGGGSGSRGATRLLANSY</sequence>
<dbReference type="PANTHER" id="PTHR13000">
    <property type="entry name" value="NUCLEOPORIN P54"/>
    <property type="match status" value="1"/>
</dbReference>
<dbReference type="EMBL" id="BFEA01000502">
    <property type="protein sequence ID" value="GBG85038.1"/>
    <property type="molecule type" value="Genomic_DNA"/>
</dbReference>
<dbReference type="SUPFAM" id="SSF101967">
    <property type="entry name" value="Adhesin YadA, collagen-binding domain"/>
    <property type="match status" value="1"/>
</dbReference>
<feature type="coiled-coil region" evidence="4">
    <location>
        <begin position="310"/>
        <end position="359"/>
    </location>
</feature>